<dbReference type="Gene3D" id="3.30.428.10">
    <property type="entry name" value="HIT-like"/>
    <property type="match status" value="1"/>
</dbReference>
<dbReference type="PRINTS" id="PR00332">
    <property type="entry name" value="HISTRIAD"/>
</dbReference>
<dbReference type="Pfam" id="PF01230">
    <property type="entry name" value="HIT"/>
    <property type="match status" value="1"/>
</dbReference>
<dbReference type="RefSeq" id="WP_284474945.1">
    <property type="nucleotide sequence ID" value="NZ_JASVEJ010000015.1"/>
</dbReference>
<evidence type="ECO:0000313" key="4">
    <source>
        <dbReference type="Proteomes" id="UP001230986"/>
    </source>
</evidence>
<dbReference type="InterPro" id="IPR011146">
    <property type="entry name" value="HIT-like"/>
</dbReference>
<organism evidence="3 4">
    <name type="scientific">Geitlerinema calcuttense NRMC-F 0142</name>
    <dbReference type="NCBI Taxonomy" id="2922238"/>
    <lineage>
        <taxon>Bacteria</taxon>
        <taxon>Bacillati</taxon>
        <taxon>Cyanobacteriota</taxon>
        <taxon>Cyanophyceae</taxon>
        <taxon>Geitlerinematales</taxon>
        <taxon>Geitlerinemataceae</taxon>
        <taxon>Geitlerinema</taxon>
    </lineage>
</organism>
<accession>A0ABT7LZW3</accession>
<dbReference type="PROSITE" id="PS51084">
    <property type="entry name" value="HIT_2"/>
    <property type="match status" value="1"/>
</dbReference>
<dbReference type="Proteomes" id="UP001230986">
    <property type="component" value="Unassembled WGS sequence"/>
</dbReference>
<proteinExistence type="predicted"/>
<protein>
    <submittedName>
        <fullName evidence="3">Histidine triad nucleotide-binding protein</fullName>
    </submittedName>
</protein>
<dbReference type="SUPFAM" id="SSF54197">
    <property type="entry name" value="HIT-like"/>
    <property type="match status" value="1"/>
</dbReference>
<dbReference type="EMBL" id="JASVEJ010000015">
    <property type="protein sequence ID" value="MDL5056630.1"/>
    <property type="molecule type" value="Genomic_DNA"/>
</dbReference>
<evidence type="ECO:0000256" key="1">
    <source>
        <dbReference type="PROSITE-ProRule" id="PRU00464"/>
    </source>
</evidence>
<evidence type="ECO:0000313" key="3">
    <source>
        <dbReference type="EMBL" id="MDL5056630.1"/>
    </source>
</evidence>
<dbReference type="PANTHER" id="PTHR23089">
    <property type="entry name" value="HISTIDINE TRIAD HIT PROTEIN"/>
    <property type="match status" value="1"/>
</dbReference>
<reference evidence="3 4" key="1">
    <citation type="submission" date="2023-06" db="EMBL/GenBank/DDBJ databases">
        <title>Whole genome sequence of Oscillatoria calcuttensis NRMC-F 0142.</title>
        <authorList>
            <person name="Shakena Fathima T."/>
            <person name="Muralitharan G."/>
            <person name="Thajuddin N."/>
        </authorList>
    </citation>
    <scope>NUCLEOTIDE SEQUENCE [LARGE SCALE GENOMIC DNA]</scope>
    <source>
        <strain evidence="3 4">NRMC-F 0142</strain>
    </source>
</reference>
<comment type="caution">
    <text evidence="3">The sequence shown here is derived from an EMBL/GenBank/DDBJ whole genome shotgun (WGS) entry which is preliminary data.</text>
</comment>
<gene>
    <name evidence="3" type="ORF">QQ055_04000</name>
</gene>
<name>A0ABT7LZW3_9CYAN</name>
<feature type="short sequence motif" description="Histidine triad motif" evidence="1">
    <location>
        <begin position="98"/>
        <end position="102"/>
    </location>
</feature>
<dbReference type="CDD" id="cd01276">
    <property type="entry name" value="PKCI_related"/>
    <property type="match status" value="1"/>
</dbReference>
<dbReference type="InterPro" id="IPR001310">
    <property type="entry name" value="Histidine_triad_HIT"/>
</dbReference>
<dbReference type="InterPro" id="IPR036265">
    <property type="entry name" value="HIT-like_sf"/>
</dbReference>
<evidence type="ECO:0000259" key="2">
    <source>
        <dbReference type="PROSITE" id="PS51084"/>
    </source>
</evidence>
<sequence length="115" mass="12550">MTDSIFTKIIKREIPADILHEDGHCVAIRDIHPQAKAHFLVIPKKQIARLAAAGDEDHTLLGHLLQTARRVAEKQGLSADGYRVVINSGANAGETVPHLHLHVLGGERLKDQFGA</sequence>
<feature type="domain" description="HIT" evidence="2">
    <location>
        <begin position="5"/>
        <end position="114"/>
    </location>
</feature>
<keyword evidence="4" id="KW-1185">Reference proteome</keyword>